<dbReference type="InterPro" id="IPR011249">
    <property type="entry name" value="Metalloenz_LuxS/M16"/>
</dbReference>
<dbReference type="InterPro" id="IPR007863">
    <property type="entry name" value="Peptidase_M16_C"/>
</dbReference>
<organism evidence="2 3">
    <name type="scientific">Oenococcus alcoholitolerans</name>
    <dbReference type="NCBI Taxonomy" id="931074"/>
    <lineage>
        <taxon>Bacteria</taxon>
        <taxon>Bacillati</taxon>
        <taxon>Bacillota</taxon>
        <taxon>Bacilli</taxon>
        <taxon>Lactobacillales</taxon>
        <taxon>Lactobacillaceae</taxon>
        <taxon>Oenococcus</taxon>
    </lineage>
</organism>
<dbReference type="SUPFAM" id="SSF63411">
    <property type="entry name" value="LuxS/MPP-like metallohydrolase"/>
    <property type="match status" value="2"/>
</dbReference>
<name>A0ABR4XRZ0_9LACO</name>
<protein>
    <recommendedName>
        <fullName evidence="1">Peptidase M16 C-terminal domain-containing protein</fullName>
    </recommendedName>
</protein>
<evidence type="ECO:0000313" key="2">
    <source>
        <dbReference type="EMBL" id="KGO32099.1"/>
    </source>
</evidence>
<proteinExistence type="predicted"/>
<reference evidence="2 3" key="1">
    <citation type="journal article" date="2014" name="Antonie Van Leeuwenhoek">
        <title>Oenococcus alcoholitolerans sp. nov., a lactic acid bacteria isolated from cachaca and ethanol fermentation processes.</title>
        <authorList>
            <person name="Badotti F."/>
            <person name="Moreira A.P."/>
            <person name="Tonon L.A."/>
            <person name="de Lucena B.T."/>
            <person name="Gomes Fde C."/>
            <person name="Kruger R."/>
            <person name="Thompson C.C."/>
            <person name="de Morais M.A.Jr."/>
            <person name="Rosa C.A."/>
            <person name="Thompson F.L."/>
        </authorList>
    </citation>
    <scope>NUCLEOTIDE SEQUENCE [LARGE SCALE GENOMIC DNA]</scope>
    <source>
        <strain evidence="2 3">UFRJ-M7.2.18</strain>
    </source>
</reference>
<dbReference type="Gene3D" id="3.30.830.10">
    <property type="entry name" value="Metalloenzyme, LuxS/M16 peptidase-like"/>
    <property type="match status" value="2"/>
</dbReference>
<dbReference type="Pfam" id="PF05193">
    <property type="entry name" value="Peptidase_M16_C"/>
    <property type="match status" value="1"/>
</dbReference>
<dbReference type="PANTHER" id="PTHR11851">
    <property type="entry name" value="METALLOPROTEASE"/>
    <property type="match status" value="1"/>
</dbReference>
<dbReference type="Proteomes" id="UP000030023">
    <property type="component" value="Unassembled WGS sequence"/>
</dbReference>
<dbReference type="PANTHER" id="PTHR11851:SF186">
    <property type="entry name" value="INACTIVE METALLOPROTEASE YMFF-RELATED"/>
    <property type="match status" value="1"/>
</dbReference>
<dbReference type="EMBL" id="AXCV01000098">
    <property type="protein sequence ID" value="KGO32099.1"/>
    <property type="molecule type" value="Genomic_DNA"/>
</dbReference>
<dbReference type="InterPro" id="IPR050361">
    <property type="entry name" value="MPP/UQCRC_Complex"/>
</dbReference>
<evidence type="ECO:0000313" key="3">
    <source>
        <dbReference type="Proteomes" id="UP000030023"/>
    </source>
</evidence>
<evidence type="ECO:0000259" key="1">
    <source>
        <dbReference type="Pfam" id="PF05193"/>
    </source>
</evidence>
<comment type="caution">
    <text evidence="2">The sequence shown here is derived from an EMBL/GenBank/DDBJ whole genome shotgun (WGS) entry which is preliminary data.</text>
</comment>
<accession>A0ABR4XRZ0</accession>
<gene>
    <name evidence="2" type="ORF">Q757_03055</name>
</gene>
<keyword evidence="3" id="KW-1185">Reference proteome</keyword>
<feature type="domain" description="Peptidase M16 C-terminal" evidence="1">
    <location>
        <begin position="204"/>
        <end position="356"/>
    </location>
</feature>
<sequence>MKIHNLKNGIKLFVENNDKFNSSYFSVEFDTLLTKKNAAARSLLAQILSNSSKKYPNRQKITSFLDNDYGAEFFVTTTNLGRMSRLIFILKFPDPSLFPEDDLVKKTIDFLYQQIFYPLINSDGSFDPKVFSREKENFVLLNQSNLNDKNYLLHDQVRHHFFTDQIMKMPLQGESESILSLTNQDLAEEYKNIFNNSVLVGFSGKTDVSALAAEFEKWPIMSKRAIDPSDFLYVQKESKTIDSFFINKQGDQSLLEIAYLLKDFDLRTNDYFLSLLFSKLFGGYSRSLLFLSVREEQHLAYSIDSFLYPSRSLLVVSSGLKRSSIDSAEKIIDQQHKKISHGDLSAAQFVSAKKELISDIRFEADSQQARLQRNRTSLLEKDYLTDHEIIKSIERIDLRQLALFSQRVIKQVSGRLINEN</sequence>